<accession>A0A0H1B9A1</accession>
<proteinExistence type="predicted"/>
<dbReference type="OrthoDB" id="5273928at2759"/>
<sequence>MPLRDYARLIHSPSLSWGTVLTISTDHTDLHDLVEISKITNLVALDITAPFPIKSTAIPDDDVPMTKLTDRVVRSWSELAVSGEAFNNLRVLMLHLQADVTLRIFSYLDQFPSLETLIVVGCPQLADDSAKNVGQQHGWSTRRVDATNRTIYECYTNYITSANASDSSKALDIRSLPLLDFSLGAPDAKDYKKKHKSVSFHRQIQNSNAGLLNRKRATEREIIGPANNSVKRQRSKVVSKTQKSMNTMAGLLAEFERFATPPFESLRKRHGFPN</sequence>
<dbReference type="Proteomes" id="UP000053573">
    <property type="component" value="Unassembled WGS sequence"/>
</dbReference>
<dbReference type="AlphaFoldDB" id="A0A0H1B9A1"/>
<reference evidence="2" key="1">
    <citation type="journal article" date="2015" name="PLoS Genet.">
        <title>The dynamic genome and transcriptome of the human fungal pathogen Blastomyces and close relative Emmonsia.</title>
        <authorList>
            <person name="Munoz J.F."/>
            <person name="Gauthier G.M."/>
            <person name="Desjardins C.A."/>
            <person name="Gallo J.E."/>
            <person name="Holder J."/>
            <person name="Sullivan T.D."/>
            <person name="Marty A.J."/>
            <person name="Carmen J.C."/>
            <person name="Chen Z."/>
            <person name="Ding L."/>
            <person name="Gujja S."/>
            <person name="Magrini V."/>
            <person name="Misas E."/>
            <person name="Mitreva M."/>
            <person name="Priest M."/>
            <person name="Saif S."/>
            <person name="Whiston E.A."/>
            <person name="Young S."/>
            <person name="Zeng Q."/>
            <person name="Goldman W.E."/>
            <person name="Mardis E.R."/>
            <person name="Taylor J.W."/>
            <person name="McEwen J.G."/>
            <person name="Clay O.K."/>
            <person name="Klein B.S."/>
            <person name="Cuomo C.A."/>
        </authorList>
    </citation>
    <scope>NUCLEOTIDE SEQUENCE [LARGE SCALE GENOMIC DNA]</scope>
    <source>
        <strain evidence="2">UAMH 139</strain>
    </source>
</reference>
<name>A0A0H1B9A1_9EURO</name>
<protein>
    <submittedName>
        <fullName evidence="1">Uncharacterized protein</fullName>
    </submittedName>
</protein>
<gene>
    <name evidence="1" type="ORF">EMPG_16563</name>
</gene>
<dbReference type="EMBL" id="LDEV01002708">
    <property type="protein sequence ID" value="KLJ07960.1"/>
    <property type="molecule type" value="Genomic_DNA"/>
</dbReference>
<comment type="caution">
    <text evidence="1">The sequence shown here is derived from an EMBL/GenBank/DDBJ whole genome shotgun (WGS) entry which is preliminary data.</text>
</comment>
<evidence type="ECO:0000313" key="1">
    <source>
        <dbReference type="EMBL" id="KLJ07960.1"/>
    </source>
</evidence>
<organism evidence="1 2">
    <name type="scientific">Blastomyces silverae</name>
    <dbReference type="NCBI Taxonomy" id="2060906"/>
    <lineage>
        <taxon>Eukaryota</taxon>
        <taxon>Fungi</taxon>
        <taxon>Dikarya</taxon>
        <taxon>Ascomycota</taxon>
        <taxon>Pezizomycotina</taxon>
        <taxon>Eurotiomycetes</taxon>
        <taxon>Eurotiomycetidae</taxon>
        <taxon>Onygenales</taxon>
        <taxon>Ajellomycetaceae</taxon>
        <taxon>Blastomyces</taxon>
    </lineage>
</organism>
<keyword evidence="2" id="KW-1185">Reference proteome</keyword>
<evidence type="ECO:0000313" key="2">
    <source>
        <dbReference type="Proteomes" id="UP000053573"/>
    </source>
</evidence>